<dbReference type="PANTHER" id="PTHR35041:SF6">
    <property type="entry name" value="FORMYLMETHIONINE DEFORMYLASE-LIKE PROTEIN-RELATED"/>
    <property type="match status" value="1"/>
</dbReference>
<feature type="transmembrane region" description="Helical" evidence="1">
    <location>
        <begin position="38"/>
        <end position="62"/>
    </location>
</feature>
<evidence type="ECO:0000256" key="1">
    <source>
        <dbReference type="SAM" id="Phobius"/>
    </source>
</evidence>
<accession>A0AAN7BIS9</accession>
<keyword evidence="1" id="KW-0812">Transmembrane</keyword>
<dbReference type="PANTHER" id="PTHR35041">
    <property type="entry name" value="MEDIATOR OF RNA POLYMERASE II TRANSCRIPTION SUBUNIT 1"/>
    <property type="match status" value="1"/>
</dbReference>
<reference evidence="2" key="2">
    <citation type="submission" date="2023-05" db="EMBL/GenBank/DDBJ databases">
        <authorList>
            <consortium name="Lawrence Berkeley National Laboratory"/>
            <person name="Steindorff A."/>
            <person name="Hensen N."/>
            <person name="Bonometti L."/>
            <person name="Westerberg I."/>
            <person name="Brannstrom I.O."/>
            <person name="Guillou S."/>
            <person name="Cros-Aarteil S."/>
            <person name="Calhoun S."/>
            <person name="Haridas S."/>
            <person name="Kuo A."/>
            <person name="Mondo S."/>
            <person name="Pangilinan J."/>
            <person name="Riley R."/>
            <person name="Labutti K."/>
            <person name="Andreopoulos B."/>
            <person name="Lipzen A."/>
            <person name="Chen C."/>
            <person name="Yanf M."/>
            <person name="Daum C."/>
            <person name="Ng V."/>
            <person name="Clum A."/>
            <person name="Ohm R."/>
            <person name="Martin F."/>
            <person name="Silar P."/>
            <person name="Natvig D."/>
            <person name="Lalanne C."/>
            <person name="Gautier V."/>
            <person name="Ament-Velasquez S.L."/>
            <person name="Kruys A."/>
            <person name="Hutchinson M.I."/>
            <person name="Powell A.J."/>
            <person name="Barry K."/>
            <person name="Miller A.N."/>
            <person name="Grigoriev I.V."/>
            <person name="Debuchy R."/>
            <person name="Gladieux P."/>
            <person name="Thoren M.H."/>
            <person name="Johannesson H."/>
        </authorList>
    </citation>
    <scope>NUCLEOTIDE SEQUENCE</scope>
    <source>
        <strain evidence="2">CBS 990.96</strain>
    </source>
</reference>
<comment type="caution">
    <text evidence="2">The sequence shown here is derived from an EMBL/GenBank/DDBJ whole genome shotgun (WGS) entry which is preliminary data.</text>
</comment>
<dbReference type="AlphaFoldDB" id="A0AAN7BIS9"/>
<gene>
    <name evidence="2" type="ORF">QBC38DRAFT_538687</name>
</gene>
<organism evidence="2 3">
    <name type="scientific">Podospora fimiseda</name>
    <dbReference type="NCBI Taxonomy" id="252190"/>
    <lineage>
        <taxon>Eukaryota</taxon>
        <taxon>Fungi</taxon>
        <taxon>Dikarya</taxon>
        <taxon>Ascomycota</taxon>
        <taxon>Pezizomycotina</taxon>
        <taxon>Sordariomycetes</taxon>
        <taxon>Sordariomycetidae</taxon>
        <taxon>Sordariales</taxon>
        <taxon>Podosporaceae</taxon>
        <taxon>Podospora</taxon>
    </lineage>
</organism>
<protein>
    <submittedName>
        <fullName evidence="2">Uncharacterized protein</fullName>
    </submittedName>
</protein>
<feature type="transmembrane region" description="Helical" evidence="1">
    <location>
        <begin position="454"/>
        <end position="475"/>
    </location>
</feature>
<keyword evidence="1" id="KW-1133">Transmembrane helix</keyword>
<keyword evidence="3" id="KW-1185">Reference proteome</keyword>
<dbReference type="Proteomes" id="UP001301958">
    <property type="component" value="Unassembled WGS sequence"/>
</dbReference>
<sequence length="552" mass="61173">MNGFAAGCYEAFGSAIGHHLWYRSLDNTVVQSGEHQAWSIRLGTAFAVLTKTSLVALIRIAAVQQMWATLRRKAMTLGGIDGMFNIMHDPTGIFNKDLLAHAKILTVFAIVFWVFPFVTIIAPATLSVESVPSSSVRLMPVPTVNFTSFEQWCTYEGAGYLLGPGSAISRLFAQVYTSGRITPQDSPFPNATYELQFWGPSYKCDDFADFINTQDRPTWDPENPDSPHQTFRDAFFAERPYATFDETTDGDMWQAAAPDYMNNILLVHTVGDGGKNNIVCQLYNTSYRISVTFNNSVQSIIPLSIQYLEPAAWNHVVGRYVFLANIRPSEYVGYPDKVLPTFHVTHLLLSNLIVTKMTIGASGTLLFSGKPTASLQQSALPFCPDVGTDYFYREYFNDTSACRNGSLVRVIEDLSRNFTLSTLTYEYWGEPTTTVPVTIQFPQNQYSYQQSTLFMVYGVGFAVTFLCMVMDGIAFKRNGTVSGTAFSTVMLTTRNQDFDSVAVGRWLGSAPLSTDIAKVRMRFGYVSDKDGGAHAGFGLDGTVGPIEDDNVR</sequence>
<feature type="transmembrane region" description="Helical" evidence="1">
    <location>
        <begin position="104"/>
        <end position="126"/>
    </location>
</feature>
<reference evidence="2" key="1">
    <citation type="journal article" date="2023" name="Mol. Phylogenet. Evol.">
        <title>Genome-scale phylogeny and comparative genomics of the fungal order Sordariales.</title>
        <authorList>
            <person name="Hensen N."/>
            <person name="Bonometti L."/>
            <person name="Westerberg I."/>
            <person name="Brannstrom I.O."/>
            <person name="Guillou S."/>
            <person name="Cros-Aarteil S."/>
            <person name="Calhoun S."/>
            <person name="Haridas S."/>
            <person name="Kuo A."/>
            <person name="Mondo S."/>
            <person name="Pangilinan J."/>
            <person name="Riley R."/>
            <person name="LaButti K."/>
            <person name="Andreopoulos B."/>
            <person name="Lipzen A."/>
            <person name="Chen C."/>
            <person name="Yan M."/>
            <person name="Daum C."/>
            <person name="Ng V."/>
            <person name="Clum A."/>
            <person name="Steindorff A."/>
            <person name="Ohm R.A."/>
            <person name="Martin F."/>
            <person name="Silar P."/>
            <person name="Natvig D.O."/>
            <person name="Lalanne C."/>
            <person name="Gautier V."/>
            <person name="Ament-Velasquez S.L."/>
            <person name="Kruys A."/>
            <person name="Hutchinson M.I."/>
            <person name="Powell A.J."/>
            <person name="Barry K."/>
            <person name="Miller A.N."/>
            <person name="Grigoriev I.V."/>
            <person name="Debuchy R."/>
            <person name="Gladieux P."/>
            <person name="Hiltunen Thoren M."/>
            <person name="Johannesson H."/>
        </authorList>
    </citation>
    <scope>NUCLEOTIDE SEQUENCE</scope>
    <source>
        <strain evidence="2">CBS 990.96</strain>
    </source>
</reference>
<evidence type="ECO:0000313" key="2">
    <source>
        <dbReference type="EMBL" id="KAK4224039.1"/>
    </source>
</evidence>
<proteinExistence type="predicted"/>
<name>A0AAN7BIS9_9PEZI</name>
<dbReference type="EMBL" id="MU865405">
    <property type="protein sequence ID" value="KAK4224039.1"/>
    <property type="molecule type" value="Genomic_DNA"/>
</dbReference>
<keyword evidence="1" id="KW-0472">Membrane</keyword>
<evidence type="ECO:0000313" key="3">
    <source>
        <dbReference type="Proteomes" id="UP001301958"/>
    </source>
</evidence>